<keyword evidence="2" id="KW-1133">Transmembrane helix</keyword>
<accession>A0ABV4M748</accession>
<name>A0ABV4M748_9VIBR</name>
<comment type="caution">
    <text evidence="3">The sequence shown here is derived from an EMBL/GenBank/DDBJ whole genome shotgun (WGS) entry which is preliminary data.</text>
</comment>
<keyword evidence="4" id="KW-1185">Reference proteome</keyword>
<proteinExistence type="predicted"/>
<gene>
    <name evidence="3" type="ORF">ACED38_10670</name>
</gene>
<feature type="compositionally biased region" description="Polar residues" evidence="1">
    <location>
        <begin position="113"/>
        <end position="125"/>
    </location>
</feature>
<evidence type="ECO:0000313" key="4">
    <source>
        <dbReference type="Proteomes" id="UP001569153"/>
    </source>
</evidence>
<reference evidence="3 4" key="1">
    <citation type="submission" date="2024-06" db="EMBL/GenBank/DDBJ databases">
        <authorList>
            <person name="Steensen K."/>
            <person name="Seneca J."/>
            <person name="Bartlau N."/>
            <person name="Yu A.X."/>
            <person name="Polz M.F."/>
        </authorList>
    </citation>
    <scope>NUCLEOTIDE SEQUENCE [LARGE SCALE GENOMIC DNA]</scope>
    <source>
        <strain evidence="3 4">FF146</strain>
    </source>
</reference>
<evidence type="ECO:0000256" key="2">
    <source>
        <dbReference type="SAM" id="Phobius"/>
    </source>
</evidence>
<dbReference type="EMBL" id="JBGOOT010000007">
    <property type="protein sequence ID" value="MEZ8195350.1"/>
    <property type="molecule type" value="Genomic_DNA"/>
</dbReference>
<dbReference type="Proteomes" id="UP001569153">
    <property type="component" value="Unassembled WGS sequence"/>
</dbReference>
<sequence length="125" mass="14588">MKSVIYGIIIACPLTALVIYFALSGRQEVLIQQKKHEVQQQLRSEEFQRSFSRAWSEFDQPSQHEMALLASEAAEREARIEKLKQLRSNIEAFDNESFENLHDDLREMKKALQEQQPSQVQELPN</sequence>
<evidence type="ECO:0000256" key="1">
    <source>
        <dbReference type="SAM" id="MobiDB-lite"/>
    </source>
</evidence>
<feature type="transmembrane region" description="Helical" evidence="2">
    <location>
        <begin position="6"/>
        <end position="25"/>
    </location>
</feature>
<protein>
    <submittedName>
        <fullName evidence="3">Uncharacterized protein</fullName>
    </submittedName>
</protein>
<feature type="region of interest" description="Disordered" evidence="1">
    <location>
        <begin position="104"/>
        <end position="125"/>
    </location>
</feature>
<evidence type="ECO:0000313" key="3">
    <source>
        <dbReference type="EMBL" id="MEZ8195350.1"/>
    </source>
</evidence>
<keyword evidence="2" id="KW-0812">Transmembrane</keyword>
<keyword evidence="2" id="KW-0472">Membrane</keyword>
<organism evidence="3 4">
    <name type="scientific">Vibrio cortegadensis</name>
    <dbReference type="NCBI Taxonomy" id="1328770"/>
    <lineage>
        <taxon>Bacteria</taxon>
        <taxon>Pseudomonadati</taxon>
        <taxon>Pseudomonadota</taxon>
        <taxon>Gammaproteobacteria</taxon>
        <taxon>Vibrionales</taxon>
        <taxon>Vibrionaceae</taxon>
        <taxon>Vibrio</taxon>
    </lineage>
</organism>
<dbReference type="RefSeq" id="WP_140071266.1">
    <property type="nucleotide sequence ID" value="NZ_JBGOOT010000007.1"/>
</dbReference>